<dbReference type="EMBL" id="CAUYUJ010011414">
    <property type="protein sequence ID" value="CAK0831715.1"/>
    <property type="molecule type" value="Genomic_DNA"/>
</dbReference>
<dbReference type="Proteomes" id="UP001189429">
    <property type="component" value="Unassembled WGS sequence"/>
</dbReference>
<sequence>MGWGQGVDEQEKIINGEMPRKYAKKDARPTLGHPLQIPSYVSLGGNLGEGEGVDREHLGLEAVAPDMQVTSALKKGVGLKTLRGIYWPEDLFVSWFKRKPQKCEIQTVDLGDGLKLTGPVLPKSMGHPEGTTKIYDYGMAEATRNTVLADSNTALDGQEVDRHWKAASAAHKLTSAEAEEEVDGVVSKFMKLAGGQKKMGPKDEFDDLFDFGGVEGEAKKDAKAPKSVTTSEKIVLEANQLMRDLADLEKFTPAQGKNIKGMLEKINGRLTVPLIKEYTSGSTVGQTEDTLGFKVYEELRDMQDIFSLTDSLATCLSDKDVDPKTAYAKCMKLLPHSSGKVTLSPKMLETILQKEVDLGASKKDPARVLATIDQQTERTEGVVNLAILPTTSQRAFQTHAVAKLYWDLLDDDKDTGPDTLRAFDEAVKEAIEYFRKTKSAKLYRGVIYFNTGIKVMNAAANATAQRKEDDTYELMIAKIGTDATELPALDQMQTLEDAAKHLIKFEAVYGRLAATKDCSQKFKSKHEAIFQQVLGTLGAYTKHVTDKIFASNQAAFSSAARWMIANVKLAGAQAHDTFIDQDSVRSEGKQVISSAVASLQAPDKPVGLLSDVPEKHMETEMSCYTEVKDRARAESGAFPSQDLLELVSSKLDLLMAADGKVRLDDSEYMKLFELVKEPGDSLYKYTDFREWAKHIDTVFLSQFQQTAKTEIVMSTPVLWESVVNFGLGAPGKDREDSIVTYMTRPEALAQGHERNLDETPGKDYKDPPNLHAMADTGDGLLKVMPIDWTLVMEQHCTLQTIREAMAALVDLDTLSDELTNFKAASDALAEVTDESSPVKDIYPNKTSLTVISDSVQNIANAVFGHNVQAFVTAITDKLNEISELLKHPTLADVTDAVAALPKLDDTVCTRFKEVAGGQESVRLHKLCKDVEAFKPLKDYFLTISSRIPDELMTQILEP</sequence>
<accession>A0ABN9SIZ9</accession>
<reference evidence="3" key="1">
    <citation type="submission" date="2023-10" db="EMBL/GenBank/DDBJ databases">
        <authorList>
            <person name="Chen Y."/>
            <person name="Shah S."/>
            <person name="Dougan E. K."/>
            <person name="Thang M."/>
            <person name="Chan C."/>
        </authorList>
    </citation>
    <scope>NUCLEOTIDE SEQUENCE [LARGE SCALE GENOMIC DNA]</scope>
</reference>
<gene>
    <name evidence="2" type="ORF">PCOR1329_LOCUS20251</name>
    <name evidence="3" type="ORF">PCOR1329_LOCUS29985</name>
</gene>
<feature type="compositionally biased region" description="Basic and acidic residues" evidence="1">
    <location>
        <begin position="751"/>
        <end position="768"/>
    </location>
</feature>
<name>A0ABN9SIZ9_9DINO</name>
<comment type="caution">
    <text evidence="3">The sequence shown here is derived from an EMBL/GenBank/DDBJ whole genome shotgun (WGS) entry which is preliminary data.</text>
</comment>
<evidence type="ECO:0000256" key="1">
    <source>
        <dbReference type="SAM" id="MobiDB-lite"/>
    </source>
</evidence>
<proteinExistence type="predicted"/>
<organism evidence="3 4">
    <name type="scientific">Prorocentrum cordatum</name>
    <dbReference type="NCBI Taxonomy" id="2364126"/>
    <lineage>
        <taxon>Eukaryota</taxon>
        <taxon>Sar</taxon>
        <taxon>Alveolata</taxon>
        <taxon>Dinophyceae</taxon>
        <taxon>Prorocentrales</taxon>
        <taxon>Prorocentraceae</taxon>
        <taxon>Prorocentrum</taxon>
    </lineage>
</organism>
<dbReference type="EMBL" id="CAUYUJ010006546">
    <property type="protein sequence ID" value="CAK0817747.1"/>
    <property type="molecule type" value="Genomic_DNA"/>
</dbReference>
<evidence type="ECO:0000313" key="3">
    <source>
        <dbReference type="EMBL" id="CAK0831715.1"/>
    </source>
</evidence>
<evidence type="ECO:0000313" key="2">
    <source>
        <dbReference type="EMBL" id="CAK0817747.1"/>
    </source>
</evidence>
<feature type="region of interest" description="Disordered" evidence="1">
    <location>
        <begin position="749"/>
        <end position="769"/>
    </location>
</feature>
<protein>
    <submittedName>
        <fullName evidence="3">Uncharacterized protein</fullName>
    </submittedName>
</protein>
<feature type="non-terminal residue" evidence="3">
    <location>
        <position position="958"/>
    </location>
</feature>
<evidence type="ECO:0000313" key="4">
    <source>
        <dbReference type="Proteomes" id="UP001189429"/>
    </source>
</evidence>
<keyword evidence="4" id="KW-1185">Reference proteome</keyword>